<gene>
    <name evidence="3" type="primary">LOC104707655</name>
</gene>
<dbReference type="GeneID" id="104707655"/>
<accession>A0ABM0T882</accession>
<evidence type="ECO:0000259" key="1">
    <source>
        <dbReference type="PROSITE" id="PS50181"/>
    </source>
</evidence>
<evidence type="ECO:0000313" key="3">
    <source>
        <dbReference type="RefSeq" id="XP_010422348.1"/>
    </source>
</evidence>
<dbReference type="InterPro" id="IPR001810">
    <property type="entry name" value="F-box_dom"/>
</dbReference>
<dbReference type="Gene3D" id="1.20.1280.50">
    <property type="match status" value="1"/>
</dbReference>
<name>A0ABM0T882_CAMSA</name>
<organism evidence="2 3">
    <name type="scientific">Camelina sativa</name>
    <name type="common">False flax</name>
    <name type="synonym">Myagrum sativum</name>
    <dbReference type="NCBI Taxonomy" id="90675"/>
    <lineage>
        <taxon>Eukaryota</taxon>
        <taxon>Viridiplantae</taxon>
        <taxon>Streptophyta</taxon>
        <taxon>Embryophyta</taxon>
        <taxon>Tracheophyta</taxon>
        <taxon>Spermatophyta</taxon>
        <taxon>Magnoliopsida</taxon>
        <taxon>eudicotyledons</taxon>
        <taxon>Gunneridae</taxon>
        <taxon>Pentapetalae</taxon>
        <taxon>rosids</taxon>
        <taxon>malvids</taxon>
        <taxon>Brassicales</taxon>
        <taxon>Brassicaceae</taxon>
        <taxon>Camelineae</taxon>
        <taxon>Camelina</taxon>
    </lineage>
</organism>
<evidence type="ECO:0000313" key="2">
    <source>
        <dbReference type="Proteomes" id="UP000694864"/>
    </source>
</evidence>
<dbReference type="Pfam" id="PF07734">
    <property type="entry name" value="FBA_1"/>
    <property type="match status" value="1"/>
</dbReference>
<dbReference type="InterPro" id="IPR006527">
    <property type="entry name" value="F-box-assoc_dom_typ1"/>
</dbReference>
<sequence length="182" mass="21046">MTIISDLPWELVEEILSRVSITSLTPVGSTCKQWRSLFKDESFTHKHCEIFGSLLHLPFDFNGDVTLSCVREEQLAVLFGRCRGRYEVEIWITTKIESNALLWSKFFKVAIQPVCRSYFLSEFKAQSFFIDKEKKTALVSGKYLLSNNYRYEASILVGEDGYLEELDLRDVFSYVPSSVQIQ</sequence>
<keyword evidence="2" id="KW-1185">Reference proteome</keyword>
<dbReference type="SMART" id="SM00256">
    <property type="entry name" value="FBOX"/>
    <property type="match status" value="1"/>
</dbReference>
<dbReference type="PROSITE" id="PS50181">
    <property type="entry name" value="FBOX"/>
    <property type="match status" value="1"/>
</dbReference>
<feature type="domain" description="F-box" evidence="1">
    <location>
        <begin position="1"/>
        <end position="47"/>
    </location>
</feature>
<dbReference type="SUPFAM" id="SSF81383">
    <property type="entry name" value="F-box domain"/>
    <property type="match status" value="1"/>
</dbReference>
<dbReference type="InterPro" id="IPR036047">
    <property type="entry name" value="F-box-like_dom_sf"/>
</dbReference>
<reference evidence="3" key="2">
    <citation type="submission" date="2025-08" db="UniProtKB">
        <authorList>
            <consortium name="RefSeq"/>
        </authorList>
    </citation>
    <scope>IDENTIFICATION</scope>
    <source>
        <tissue evidence="3">Leaf</tissue>
    </source>
</reference>
<dbReference type="CDD" id="cd22157">
    <property type="entry name" value="F-box_AtFBW1-like"/>
    <property type="match status" value="1"/>
</dbReference>
<dbReference type="Proteomes" id="UP000694864">
    <property type="component" value="Chromosome 1"/>
</dbReference>
<protein>
    <submittedName>
        <fullName evidence="3">F-box protein At3g19880-like</fullName>
    </submittedName>
</protein>
<proteinExistence type="predicted"/>
<reference evidence="2" key="1">
    <citation type="journal article" date="2014" name="Nat. Commun.">
        <title>The emerging biofuel crop Camelina sativa retains a highly undifferentiated hexaploid genome structure.</title>
        <authorList>
            <person name="Kagale S."/>
            <person name="Koh C."/>
            <person name="Nixon J."/>
            <person name="Bollina V."/>
            <person name="Clarke W.E."/>
            <person name="Tuteja R."/>
            <person name="Spillane C."/>
            <person name="Robinson S.J."/>
            <person name="Links M.G."/>
            <person name="Clarke C."/>
            <person name="Higgins E.E."/>
            <person name="Huebert T."/>
            <person name="Sharpe A.G."/>
            <person name="Parkin I.A."/>
        </authorList>
    </citation>
    <scope>NUCLEOTIDE SEQUENCE [LARGE SCALE GENOMIC DNA]</scope>
    <source>
        <strain evidence="2">cv. DH55</strain>
    </source>
</reference>
<dbReference type="RefSeq" id="XP_010422348.1">
    <property type="nucleotide sequence ID" value="XM_010424046.1"/>
</dbReference>
<dbReference type="Pfam" id="PF00646">
    <property type="entry name" value="F-box"/>
    <property type="match status" value="1"/>
</dbReference>